<dbReference type="OrthoDB" id="9780668at2"/>
<evidence type="ECO:0000256" key="2">
    <source>
        <dbReference type="ARBA" id="ARBA00022475"/>
    </source>
</evidence>
<dbReference type="InterPro" id="IPR010920">
    <property type="entry name" value="LSM_dom_sf"/>
</dbReference>
<evidence type="ECO:0000259" key="8">
    <source>
        <dbReference type="Pfam" id="PF00924"/>
    </source>
</evidence>
<evidence type="ECO:0000256" key="5">
    <source>
        <dbReference type="ARBA" id="ARBA00023136"/>
    </source>
</evidence>
<comment type="caution">
    <text evidence="6">Lacks conserved residue(s) required for the propagation of feature annotation.</text>
</comment>
<proteinExistence type="inferred from homology"/>
<keyword evidence="6" id="KW-0407">Ion channel</keyword>
<keyword evidence="6" id="KW-0813">Transport</keyword>
<feature type="domain" description="Mechanosensitive ion channel MscS" evidence="8">
    <location>
        <begin position="106"/>
        <end position="168"/>
    </location>
</feature>
<dbReference type="AlphaFoldDB" id="Q0EYV9"/>
<keyword evidence="5 6" id="KW-0472">Membrane</keyword>
<dbReference type="PANTHER" id="PTHR30221:SF18">
    <property type="entry name" value="SLL0590 PROTEIN"/>
    <property type="match status" value="1"/>
</dbReference>
<dbReference type="PANTHER" id="PTHR30221">
    <property type="entry name" value="SMALL-CONDUCTANCE MECHANOSENSITIVE CHANNEL"/>
    <property type="match status" value="1"/>
</dbReference>
<dbReference type="GO" id="GO:0008381">
    <property type="term" value="F:mechanosensitive monoatomic ion channel activity"/>
    <property type="evidence" value="ECO:0007669"/>
    <property type="project" value="InterPro"/>
</dbReference>
<evidence type="ECO:0000256" key="4">
    <source>
        <dbReference type="ARBA" id="ARBA00022989"/>
    </source>
</evidence>
<feature type="transmembrane region" description="Helical" evidence="6">
    <location>
        <begin position="57"/>
        <end position="78"/>
    </location>
</feature>
<evidence type="ECO:0000256" key="6">
    <source>
        <dbReference type="RuleBase" id="RU369025"/>
    </source>
</evidence>
<dbReference type="eggNOG" id="COG0668">
    <property type="taxonomic scope" value="Bacteria"/>
</dbReference>
<feature type="region of interest" description="Disordered" evidence="7">
    <location>
        <begin position="349"/>
        <end position="375"/>
    </location>
</feature>
<dbReference type="SUPFAM" id="SSF82689">
    <property type="entry name" value="Mechanosensitive channel protein MscS (YggB), C-terminal domain"/>
    <property type="match status" value="1"/>
</dbReference>
<dbReference type="STRING" id="314344.AL013_03330"/>
<comment type="function">
    <text evidence="6">Mechanosensitive channel that participates in the regulation of osmotic pressure changes within the cell, opening in response to stretch forces in the membrane lipid bilayer, without the need for other proteins. Contributes to normal resistance to hypoosmotic shock. Forms an ion channel of 1.0 nanosiemens conductance with a slight preference for anions.</text>
</comment>
<evidence type="ECO:0000256" key="3">
    <source>
        <dbReference type="ARBA" id="ARBA00022692"/>
    </source>
</evidence>
<protein>
    <recommendedName>
        <fullName evidence="6">Small-conductance mechanosensitive channel</fullName>
    </recommendedName>
</protein>
<dbReference type="InterPro" id="IPR011066">
    <property type="entry name" value="MscS_channel_C_sf"/>
</dbReference>
<organism evidence="9 10">
    <name type="scientific">Mariprofundus ferrooxydans PV-1</name>
    <dbReference type="NCBI Taxonomy" id="314345"/>
    <lineage>
        <taxon>Bacteria</taxon>
        <taxon>Pseudomonadati</taxon>
        <taxon>Pseudomonadota</taxon>
        <taxon>Candidatius Mariprofundia</taxon>
        <taxon>Mariprofundales</taxon>
        <taxon>Mariprofundaceae</taxon>
        <taxon>Mariprofundus</taxon>
    </lineage>
</organism>
<dbReference type="Pfam" id="PF00924">
    <property type="entry name" value="MS_channel_2nd"/>
    <property type="match status" value="1"/>
</dbReference>
<dbReference type="InParanoid" id="Q0EYV9"/>
<reference evidence="9 10" key="1">
    <citation type="submission" date="2006-09" db="EMBL/GenBank/DDBJ databases">
        <authorList>
            <person name="Emerson D."/>
            <person name="Ferriera S."/>
            <person name="Johnson J."/>
            <person name="Kravitz S."/>
            <person name="Halpern A."/>
            <person name="Remington K."/>
            <person name="Beeson K."/>
            <person name="Tran B."/>
            <person name="Rogers Y.-H."/>
            <person name="Friedman R."/>
            <person name="Venter J.C."/>
        </authorList>
    </citation>
    <scope>NUCLEOTIDE SEQUENCE [LARGE SCALE GENOMIC DNA]</scope>
    <source>
        <strain evidence="9 10">PV-1</strain>
    </source>
</reference>
<name>Q0EYV9_9PROT</name>
<comment type="similarity">
    <text evidence="6">Belongs to the MscS (TC 1.A.23) family.</text>
</comment>
<feature type="compositionally biased region" description="Acidic residues" evidence="7">
    <location>
        <begin position="349"/>
        <end position="359"/>
    </location>
</feature>
<keyword evidence="6" id="KW-0406">Ion transport</keyword>
<dbReference type="InterPro" id="IPR006685">
    <property type="entry name" value="MscS_channel_2nd"/>
</dbReference>
<dbReference type="Proteomes" id="UP000005297">
    <property type="component" value="Unassembled WGS sequence"/>
</dbReference>
<evidence type="ECO:0000313" key="9">
    <source>
        <dbReference type="EMBL" id="EAU54448.1"/>
    </source>
</evidence>
<accession>Q0EYV9</accession>
<keyword evidence="4 6" id="KW-1133">Transmembrane helix</keyword>
<comment type="subcellular location">
    <subcellularLocation>
        <location evidence="6">Cell inner membrane</location>
        <topology evidence="6">Multi-pass membrane protein</topology>
    </subcellularLocation>
    <subcellularLocation>
        <location evidence="1">Cell membrane</location>
        <topology evidence="1">Multi-pass membrane protein</topology>
    </subcellularLocation>
</comment>
<dbReference type="SUPFAM" id="SSF50182">
    <property type="entry name" value="Sm-like ribonucleoproteins"/>
    <property type="match status" value="1"/>
</dbReference>
<keyword evidence="6" id="KW-0997">Cell inner membrane</keyword>
<dbReference type="EMBL" id="AATS01000008">
    <property type="protein sequence ID" value="EAU54448.1"/>
    <property type="molecule type" value="Genomic_DNA"/>
</dbReference>
<comment type="subunit">
    <text evidence="6">Homoheptamer.</text>
</comment>
<dbReference type="InterPro" id="IPR045275">
    <property type="entry name" value="MscS_archaea/bacteria_type"/>
</dbReference>
<feature type="transmembrane region" description="Helical" evidence="6">
    <location>
        <begin position="90"/>
        <end position="117"/>
    </location>
</feature>
<gene>
    <name evidence="9" type="ORF">SPV1_08521</name>
</gene>
<dbReference type="Gene3D" id="2.30.30.60">
    <property type="match status" value="1"/>
</dbReference>
<keyword evidence="10" id="KW-1185">Reference proteome</keyword>
<dbReference type="HOGENOM" id="CLU_058175_0_0_0"/>
<feature type="transmembrane region" description="Helical" evidence="6">
    <location>
        <begin position="20"/>
        <end position="45"/>
    </location>
</feature>
<evidence type="ECO:0000256" key="1">
    <source>
        <dbReference type="ARBA" id="ARBA00004651"/>
    </source>
</evidence>
<evidence type="ECO:0000256" key="7">
    <source>
        <dbReference type="SAM" id="MobiDB-lite"/>
    </source>
</evidence>
<evidence type="ECO:0000313" key="10">
    <source>
        <dbReference type="Proteomes" id="UP000005297"/>
    </source>
</evidence>
<keyword evidence="3 6" id="KW-0812">Transmembrane</keyword>
<dbReference type="GO" id="GO:0005886">
    <property type="term" value="C:plasma membrane"/>
    <property type="evidence" value="ECO:0007669"/>
    <property type="project" value="UniProtKB-SubCell"/>
</dbReference>
<comment type="caution">
    <text evidence="9">The sequence shown here is derived from an EMBL/GenBank/DDBJ whole genome shotgun (WGS) entry which is preliminary data.</text>
</comment>
<keyword evidence="2" id="KW-1003">Cell membrane</keyword>
<dbReference type="InterPro" id="IPR023408">
    <property type="entry name" value="MscS_beta-dom_sf"/>
</dbReference>
<sequence length="375" mass="40969">MLMAKEGSIGPAMNRILELLLSLIPLVATAAAVLTLLFFAYWFLLGRRTDLANEHRLYRQIAMFGLTAAGAIAISLALPVSDSTRNQVIALIGVLLSGVIAFSSATIVSNLMAGLVLHVTRPFRTGDFIRVGEYFGRVVGRGLFSTEVQTEHRELVYLSNAHMLSTPVTVVRSSGTIITATLSLGYDVHHTQVKGLLLEAARNVDLEEPFVKIVELGNYAITYSVSGLLTEVKGMLASRSRLFESILDALHTAGVEIVSPSFMNQRRQDNDTKILPVMGEDVLQPDSPSSEDMVFDKAEEAEQQEKAEINLKEEISKLQAQAKESEGEAKKQIEVQIEQLREQLVEIVQDEVDTGGDEGDVARQDVPPDKPPAGL</sequence>